<accession>A0A915U9U3</accession>
<evidence type="ECO:0000313" key="1">
    <source>
        <dbReference type="EMBL" id="BCO08735.1"/>
    </source>
</evidence>
<name>A0A915U9U3_9BACT</name>
<gene>
    <name evidence="1" type="ORF">GF1_11110</name>
</gene>
<organism evidence="1 2">
    <name type="scientific">Desulfolithobacter dissulfuricans</name>
    <dbReference type="NCBI Taxonomy" id="2795293"/>
    <lineage>
        <taxon>Bacteria</taxon>
        <taxon>Pseudomonadati</taxon>
        <taxon>Thermodesulfobacteriota</taxon>
        <taxon>Desulfobulbia</taxon>
        <taxon>Desulfobulbales</taxon>
        <taxon>Desulfobulbaceae</taxon>
        <taxon>Desulfolithobacter</taxon>
    </lineage>
</organism>
<proteinExistence type="predicted"/>
<reference evidence="1" key="1">
    <citation type="submission" date="2020-12" db="EMBL/GenBank/DDBJ databases">
        <title>Desulfobium dissulfuricans gen. nov., sp. nov., a novel mesophilic, sulfate-reducing bacterium isolated from a deep-sea hydrothermal vent.</title>
        <authorList>
            <person name="Hashimoto Y."/>
            <person name="Tame A."/>
            <person name="Sawayama S."/>
            <person name="Miyazaki J."/>
            <person name="Takai K."/>
            <person name="Nakagawa S."/>
        </authorList>
    </citation>
    <scope>NUCLEOTIDE SEQUENCE</scope>
    <source>
        <strain evidence="1">GF1</strain>
    </source>
</reference>
<keyword evidence="2" id="KW-1185">Reference proteome</keyword>
<dbReference type="KEGG" id="ddu:GF1_11110"/>
<dbReference type="AlphaFoldDB" id="A0A915U9U3"/>
<dbReference type="Proteomes" id="UP001063350">
    <property type="component" value="Chromosome"/>
</dbReference>
<sequence>MNPIEMSKEVLAAISHTHELGSYATAELQILFDDWLRDTEQLILDFITIRNRVDPESIATHFKLKRESVIFIVSKLTREGRVAMQASSTAPQNKIIRLIQREEP</sequence>
<evidence type="ECO:0000313" key="2">
    <source>
        <dbReference type="Proteomes" id="UP001063350"/>
    </source>
</evidence>
<dbReference type="RefSeq" id="WP_267928635.1">
    <property type="nucleotide sequence ID" value="NZ_AP024233.1"/>
</dbReference>
<dbReference type="EMBL" id="AP024233">
    <property type="protein sequence ID" value="BCO08735.1"/>
    <property type="molecule type" value="Genomic_DNA"/>
</dbReference>
<protein>
    <submittedName>
        <fullName evidence="1">Uncharacterized protein</fullName>
    </submittedName>
</protein>